<feature type="domain" description="Ig-like" evidence="1">
    <location>
        <begin position="1"/>
        <end position="68"/>
    </location>
</feature>
<dbReference type="EMBL" id="LJIJ01000209">
    <property type="protein sequence ID" value="ODN00394.1"/>
    <property type="molecule type" value="Genomic_DNA"/>
</dbReference>
<dbReference type="Gene3D" id="2.60.40.10">
    <property type="entry name" value="Immunoglobulins"/>
    <property type="match status" value="1"/>
</dbReference>
<dbReference type="STRING" id="48709.A0A1D2N559"/>
<dbReference type="InterPro" id="IPR037448">
    <property type="entry name" value="Zig-8"/>
</dbReference>
<evidence type="ECO:0000313" key="2">
    <source>
        <dbReference type="EMBL" id="ODN00394.1"/>
    </source>
</evidence>
<protein>
    <submittedName>
        <fullName evidence="2">Roundabout 4</fullName>
    </submittedName>
</protein>
<organism evidence="2 3">
    <name type="scientific">Orchesella cincta</name>
    <name type="common">Springtail</name>
    <name type="synonym">Podura cincta</name>
    <dbReference type="NCBI Taxonomy" id="48709"/>
    <lineage>
        <taxon>Eukaryota</taxon>
        <taxon>Metazoa</taxon>
        <taxon>Ecdysozoa</taxon>
        <taxon>Arthropoda</taxon>
        <taxon>Hexapoda</taxon>
        <taxon>Collembola</taxon>
        <taxon>Entomobryomorpha</taxon>
        <taxon>Entomobryoidea</taxon>
        <taxon>Orchesellidae</taxon>
        <taxon>Orchesellinae</taxon>
        <taxon>Orchesella</taxon>
    </lineage>
</organism>
<dbReference type="GO" id="GO:0032589">
    <property type="term" value="C:neuron projection membrane"/>
    <property type="evidence" value="ECO:0007669"/>
    <property type="project" value="TreeGrafter"/>
</dbReference>
<keyword evidence="3" id="KW-1185">Reference proteome</keyword>
<proteinExistence type="predicted"/>
<dbReference type="AlphaFoldDB" id="A0A1D2N559"/>
<gene>
    <name evidence="2" type="ORF">Ocin01_06287</name>
</gene>
<dbReference type="InterPro" id="IPR007110">
    <property type="entry name" value="Ig-like_dom"/>
</dbReference>
<dbReference type="SUPFAM" id="SSF48726">
    <property type="entry name" value="Immunoglobulin"/>
    <property type="match status" value="1"/>
</dbReference>
<dbReference type="Pfam" id="PF00047">
    <property type="entry name" value="ig"/>
    <property type="match status" value="1"/>
</dbReference>
<reference evidence="2 3" key="1">
    <citation type="journal article" date="2016" name="Genome Biol. Evol.">
        <title>Gene Family Evolution Reflects Adaptation to Soil Environmental Stressors in the Genome of the Collembolan Orchesella cincta.</title>
        <authorList>
            <person name="Faddeeva-Vakhrusheva A."/>
            <person name="Derks M.F."/>
            <person name="Anvar S.Y."/>
            <person name="Agamennone V."/>
            <person name="Suring W."/>
            <person name="Smit S."/>
            <person name="van Straalen N.M."/>
            <person name="Roelofs D."/>
        </authorList>
    </citation>
    <scope>NUCLEOTIDE SEQUENCE [LARGE SCALE GENOMIC DNA]</scope>
    <source>
        <tissue evidence="2">Mixed pool</tissue>
    </source>
</reference>
<dbReference type="PANTHER" id="PTHR23279">
    <property type="entry name" value="DEFECTIVE PROBOSCIS EXTENSION RESPONSE DPR -RELATED"/>
    <property type="match status" value="1"/>
</dbReference>
<dbReference type="InterPro" id="IPR013151">
    <property type="entry name" value="Immunoglobulin_dom"/>
</dbReference>
<name>A0A1D2N559_ORCCI</name>
<accession>A0A1D2N559</accession>
<dbReference type="Proteomes" id="UP000094527">
    <property type="component" value="Unassembled WGS sequence"/>
</dbReference>
<dbReference type="InterPro" id="IPR013783">
    <property type="entry name" value="Ig-like_fold"/>
</dbReference>
<sequence length="99" mass="11192">MEGKGFTNKVWQDTKVVNFEWARGGMSLVTEKKSKGVTVSRLLIQKAVRTDSGTYMCAPQNAHPAFVKIVVLEQANEQSRASNILTLYDYYQYHITSNC</sequence>
<dbReference type="InterPro" id="IPR036179">
    <property type="entry name" value="Ig-like_dom_sf"/>
</dbReference>
<comment type="caution">
    <text evidence="2">The sequence shown here is derived from an EMBL/GenBank/DDBJ whole genome shotgun (WGS) entry which is preliminary data.</text>
</comment>
<dbReference type="PANTHER" id="PTHR23279:SF5">
    <property type="entry name" value="DEFECTIVE PROBOSCIS EXTENSION RESPONSE 8, ISOFORM A"/>
    <property type="match status" value="1"/>
</dbReference>
<evidence type="ECO:0000313" key="3">
    <source>
        <dbReference type="Proteomes" id="UP000094527"/>
    </source>
</evidence>
<dbReference type="PROSITE" id="PS50835">
    <property type="entry name" value="IG_LIKE"/>
    <property type="match status" value="1"/>
</dbReference>
<evidence type="ECO:0000259" key="1">
    <source>
        <dbReference type="PROSITE" id="PS50835"/>
    </source>
</evidence>
<dbReference type="GO" id="GO:0050808">
    <property type="term" value="P:synapse organization"/>
    <property type="evidence" value="ECO:0007669"/>
    <property type="project" value="TreeGrafter"/>
</dbReference>